<keyword evidence="4 6" id="KW-0949">S-adenosyl-L-methionine</keyword>
<protein>
    <submittedName>
        <fullName evidence="8">23S rRNA (Uracil(1939)-C(5))-methyltransferase RlmD</fullName>
        <ecNumber evidence="8">2.1.1.190</ecNumber>
    </submittedName>
</protein>
<keyword evidence="1" id="KW-0004">4Fe-4S</keyword>
<keyword evidence="1" id="KW-0479">Metal-binding</keyword>
<dbReference type="InterPro" id="IPR029063">
    <property type="entry name" value="SAM-dependent_MTases_sf"/>
</dbReference>
<dbReference type="InterPro" id="IPR030390">
    <property type="entry name" value="MeTrfase_TrmA_AS"/>
</dbReference>
<organism evidence="8 9">
    <name type="scientific">Macrococcus brunensis</name>
    <dbReference type="NCBI Taxonomy" id="198483"/>
    <lineage>
        <taxon>Bacteria</taxon>
        <taxon>Bacillati</taxon>
        <taxon>Bacillota</taxon>
        <taxon>Bacilli</taxon>
        <taxon>Bacillales</taxon>
        <taxon>Staphylococcaceae</taxon>
        <taxon>Macrococcus</taxon>
    </lineage>
</organism>
<evidence type="ECO:0000313" key="9">
    <source>
        <dbReference type="Proteomes" id="UP000295310"/>
    </source>
</evidence>
<proteinExistence type="inferred from homology"/>
<evidence type="ECO:0000313" key="8">
    <source>
        <dbReference type="EMBL" id="TDL98311.1"/>
    </source>
</evidence>
<dbReference type="PROSITE" id="PS01231">
    <property type="entry name" value="TRMA_2"/>
    <property type="match status" value="1"/>
</dbReference>
<dbReference type="RefSeq" id="WP_133431550.1">
    <property type="nucleotide sequence ID" value="NZ_SCWA01000005.1"/>
</dbReference>
<dbReference type="SUPFAM" id="SSF53335">
    <property type="entry name" value="S-adenosyl-L-methionine-dependent methyltransferases"/>
    <property type="match status" value="1"/>
</dbReference>
<sequence>MKKNDILTGTVIDYTHEGNGVVKIEGYPIFIPKTVKDETVTFKLIKQNKGFGIGKVMSIETESPDRVVPPCIYYQQCGGCNIQHLRYSAQLTMKENQVKNLVHKMTKLNIPVRDIIGMDNPWRYRNKSQLPVQYQDGIVTGFYRPRSHDIVPIEECLIQKESHDELMNTIRQLLTKYNVSIYDERKHRGNLRHIVLRSGTKVNETMVVFVTKSKQLPELEQIADELMTRFPDVTSIRQNINSEKTNVILGRQSKTIRGNDFIHDQLDTLTFEISDMSFYQVNHEQTEKLYRKALRYAELEEKQNVIDAYCGIGTIGLFMATHAERVYGVEIVEKAIKDAKRNAALNHLSNTHFEAGKAEDVILKWREDGIRPDVVMVDPPRKGCDSVFVETLLELEPNRIVYVSCNPSTLMRDIQLLEEKYHIDEITPVDMFPQTTHVEAVCKMTLKG</sequence>
<evidence type="ECO:0000256" key="6">
    <source>
        <dbReference type="PROSITE-ProRule" id="PRU01024"/>
    </source>
</evidence>
<dbReference type="GO" id="GO:0051539">
    <property type="term" value="F:4 iron, 4 sulfur cluster binding"/>
    <property type="evidence" value="ECO:0007669"/>
    <property type="project" value="UniProtKB-KW"/>
</dbReference>
<keyword evidence="3 6" id="KW-0808">Transferase</keyword>
<dbReference type="PROSITE" id="PS01230">
    <property type="entry name" value="TRMA_1"/>
    <property type="match status" value="1"/>
</dbReference>
<dbReference type="NCBIfam" id="TIGR00479">
    <property type="entry name" value="rumA"/>
    <property type="match status" value="1"/>
</dbReference>
<keyword evidence="9" id="KW-1185">Reference proteome</keyword>
<name>A0A4R6BER0_9STAP</name>
<dbReference type="Gene3D" id="2.40.50.1070">
    <property type="match status" value="1"/>
</dbReference>
<evidence type="ECO:0000256" key="3">
    <source>
        <dbReference type="ARBA" id="ARBA00022679"/>
    </source>
</evidence>
<dbReference type="InterPro" id="IPR010280">
    <property type="entry name" value="U5_MeTrfase_fam"/>
</dbReference>
<accession>A0A4R6BER0</accession>
<dbReference type="Proteomes" id="UP000295310">
    <property type="component" value="Unassembled WGS sequence"/>
</dbReference>
<feature type="binding site" evidence="6">
    <location>
        <position position="280"/>
    </location>
    <ligand>
        <name>S-adenosyl-L-methionine</name>
        <dbReference type="ChEBI" id="CHEBI:59789"/>
    </ligand>
</feature>
<dbReference type="PROSITE" id="PS51687">
    <property type="entry name" value="SAM_MT_RNA_M5U"/>
    <property type="match status" value="1"/>
</dbReference>
<dbReference type="FunFam" id="3.40.50.150:FF:000009">
    <property type="entry name" value="23S rRNA (Uracil(1939)-C(5))-methyltransferase RlmD"/>
    <property type="match status" value="1"/>
</dbReference>
<dbReference type="AlphaFoldDB" id="A0A4R6BER0"/>
<keyword evidence="5" id="KW-0411">Iron-sulfur</keyword>
<evidence type="ECO:0000256" key="5">
    <source>
        <dbReference type="ARBA" id="ARBA00023014"/>
    </source>
</evidence>
<evidence type="ECO:0000256" key="1">
    <source>
        <dbReference type="ARBA" id="ARBA00022485"/>
    </source>
</evidence>
<feature type="binding site" evidence="6">
    <location>
        <position position="330"/>
    </location>
    <ligand>
        <name>S-adenosyl-L-methionine</name>
        <dbReference type="ChEBI" id="CHEBI:59789"/>
    </ligand>
</feature>
<dbReference type="Gene3D" id="3.40.50.150">
    <property type="entry name" value="Vaccinia Virus protein VP39"/>
    <property type="match status" value="1"/>
</dbReference>
<dbReference type="SUPFAM" id="SSF50249">
    <property type="entry name" value="Nucleic acid-binding proteins"/>
    <property type="match status" value="1"/>
</dbReference>
<dbReference type="EC" id="2.1.1.190" evidence="8"/>
<gene>
    <name evidence="8" type="primary">rlmD</name>
    <name evidence="8" type="ORF">ERX27_04010</name>
</gene>
<dbReference type="FunFam" id="2.40.50.140:FF:000097">
    <property type="entry name" value="23S rRNA (uracil(1939)-C(5))-methyltransferase RlmD"/>
    <property type="match status" value="1"/>
</dbReference>
<dbReference type="GO" id="GO:0070041">
    <property type="term" value="F:rRNA (uridine-C5-)-methyltransferase activity"/>
    <property type="evidence" value="ECO:0007669"/>
    <property type="project" value="UniProtKB-ARBA"/>
</dbReference>
<feature type="active site" evidence="7">
    <location>
        <position position="405"/>
    </location>
</feature>
<dbReference type="GO" id="GO:0070475">
    <property type="term" value="P:rRNA base methylation"/>
    <property type="evidence" value="ECO:0007669"/>
    <property type="project" value="TreeGrafter"/>
</dbReference>
<dbReference type="PANTHER" id="PTHR11061:SF30">
    <property type="entry name" value="TRNA (URACIL(54)-C(5))-METHYLTRANSFERASE"/>
    <property type="match status" value="1"/>
</dbReference>
<evidence type="ECO:0000256" key="2">
    <source>
        <dbReference type="ARBA" id="ARBA00022603"/>
    </source>
</evidence>
<dbReference type="EMBL" id="SCWA01000005">
    <property type="protein sequence ID" value="TDL98311.1"/>
    <property type="molecule type" value="Genomic_DNA"/>
</dbReference>
<keyword evidence="2 6" id="KW-0489">Methyltransferase</keyword>
<comment type="similarity">
    <text evidence="6">Belongs to the class I-like SAM-binding methyltransferase superfamily. RNA M5U methyltransferase family.</text>
</comment>
<evidence type="ECO:0000256" key="7">
    <source>
        <dbReference type="PROSITE-ProRule" id="PRU10015"/>
    </source>
</evidence>
<dbReference type="PANTHER" id="PTHR11061">
    <property type="entry name" value="RNA M5U METHYLTRANSFERASE"/>
    <property type="match status" value="1"/>
</dbReference>
<feature type="binding site" evidence="6">
    <location>
        <position position="378"/>
    </location>
    <ligand>
        <name>S-adenosyl-L-methionine</name>
        <dbReference type="ChEBI" id="CHEBI:59789"/>
    </ligand>
</feature>
<feature type="active site" description="Nucleophile" evidence="6">
    <location>
        <position position="405"/>
    </location>
</feature>
<reference evidence="8 9" key="1">
    <citation type="submission" date="2019-01" db="EMBL/GenBank/DDBJ databases">
        <title>Draft genome sequences of the type strains of six Macrococcus species.</title>
        <authorList>
            <person name="Mazhar S."/>
            <person name="Altermann E."/>
            <person name="Hill C."/>
            <person name="Mcauliffe O."/>
        </authorList>
    </citation>
    <scope>NUCLEOTIDE SEQUENCE [LARGE SCALE GENOMIC DNA]</scope>
    <source>
        <strain evidence="8 9">CCM4811</strain>
    </source>
</reference>
<dbReference type="InterPro" id="IPR012340">
    <property type="entry name" value="NA-bd_OB-fold"/>
</dbReference>
<dbReference type="InterPro" id="IPR030391">
    <property type="entry name" value="MeTrfase_TrmA_CS"/>
</dbReference>
<keyword evidence="1" id="KW-0408">Iron</keyword>
<dbReference type="Gene3D" id="2.40.50.140">
    <property type="entry name" value="Nucleic acid-binding proteins"/>
    <property type="match status" value="1"/>
</dbReference>
<feature type="binding site" evidence="6">
    <location>
        <position position="309"/>
    </location>
    <ligand>
        <name>S-adenosyl-L-methionine</name>
        <dbReference type="ChEBI" id="CHEBI:59789"/>
    </ligand>
</feature>
<dbReference type="Pfam" id="PF05958">
    <property type="entry name" value="tRNA_U5-meth_tr"/>
    <property type="match status" value="1"/>
</dbReference>
<evidence type="ECO:0000256" key="4">
    <source>
        <dbReference type="ARBA" id="ARBA00022691"/>
    </source>
</evidence>
<comment type="caution">
    <text evidence="8">The sequence shown here is derived from an EMBL/GenBank/DDBJ whole genome shotgun (WGS) entry which is preliminary data.</text>
</comment>
<dbReference type="FunFam" id="2.40.50.1070:FF:000003">
    <property type="entry name" value="23S rRNA (Uracil-5-)-methyltransferase RumA"/>
    <property type="match status" value="1"/>
</dbReference>
<dbReference type="OrthoDB" id="9804590at2"/>
<dbReference type="CDD" id="cd02440">
    <property type="entry name" value="AdoMet_MTases"/>
    <property type="match status" value="1"/>
</dbReference>